<evidence type="ECO:0000256" key="1">
    <source>
        <dbReference type="ARBA" id="ARBA00023239"/>
    </source>
</evidence>
<feature type="signal peptide" evidence="2">
    <location>
        <begin position="1"/>
        <end position="24"/>
    </location>
</feature>
<accession>A0AA49GD62</accession>
<protein>
    <submittedName>
        <fullName evidence="4">Amidohydrolase family protein</fullName>
    </submittedName>
</protein>
<dbReference type="InterPro" id="IPR006680">
    <property type="entry name" value="Amidohydro-rel"/>
</dbReference>
<dbReference type="GO" id="GO:0019748">
    <property type="term" value="P:secondary metabolic process"/>
    <property type="evidence" value="ECO:0007669"/>
    <property type="project" value="TreeGrafter"/>
</dbReference>
<dbReference type="KEGG" id="marp:QYS47_03500"/>
<dbReference type="GO" id="GO:0016787">
    <property type="term" value="F:hydrolase activity"/>
    <property type="evidence" value="ECO:0007669"/>
    <property type="project" value="InterPro"/>
</dbReference>
<feature type="chain" id="PRO_5041382159" evidence="2">
    <location>
        <begin position="25"/>
        <end position="345"/>
    </location>
</feature>
<dbReference type="EMBL" id="CP129968">
    <property type="protein sequence ID" value="WKK81404.2"/>
    <property type="molecule type" value="Genomic_DNA"/>
</dbReference>
<dbReference type="Pfam" id="PF04909">
    <property type="entry name" value="Amidohydro_2"/>
    <property type="match status" value="1"/>
</dbReference>
<keyword evidence="1" id="KW-0456">Lyase</keyword>
<dbReference type="PANTHER" id="PTHR21240:SF28">
    <property type="entry name" value="ISO-OROTATE DECARBOXYLASE (EUROFUNG)"/>
    <property type="match status" value="1"/>
</dbReference>
<evidence type="ECO:0000313" key="4">
    <source>
        <dbReference type="EMBL" id="WKK81404.2"/>
    </source>
</evidence>
<evidence type="ECO:0000259" key="3">
    <source>
        <dbReference type="Pfam" id="PF04909"/>
    </source>
</evidence>
<keyword evidence="2" id="KW-0732">Signal</keyword>
<dbReference type="InterPro" id="IPR032466">
    <property type="entry name" value="Metal_Hydrolase"/>
</dbReference>
<proteinExistence type="predicted"/>
<dbReference type="Proteomes" id="UP001232019">
    <property type="component" value="Chromosome"/>
</dbReference>
<evidence type="ECO:0000256" key="2">
    <source>
        <dbReference type="SAM" id="SignalP"/>
    </source>
</evidence>
<dbReference type="GO" id="GO:0005737">
    <property type="term" value="C:cytoplasm"/>
    <property type="evidence" value="ECO:0007669"/>
    <property type="project" value="TreeGrafter"/>
</dbReference>
<dbReference type="PANTHER" id="PTHR21240">
    <property type="entry name" value="2-AMINO-3-CARBOXYLMUCONATE-6-SEMIALDEHYDE DECARBOXYLASE"/>
    <property type="match status" value="1"/>
</dbReference>
<dbReference type="GO" id="GO:0016831">
    <property type="term" value="F:carboxy-lyase activity"/>
    <property type="evidence" value="ECO:0007669"/>
    <property type="project" value="InterPro"/>
</dbReference>
<feature type="domain" description="Amidohydrolase-related" evidence="3">
    <location>
        <begin position="41"/>
        <end position="341"/>
    </location>
</feature>
<dbReference type="SUPFAM" id="SSF51556">
    <property type="entry name" value="Metallo-dependent hydrolases"/>
    <property type="match status" value="1"/>
</dbReference>
<dbReference type="Gene3D" id="3.20.20.140">
    <property type="entry name" value="Metal-dependent hydrolases"/>
    <property type="match status" value="1"/>
</dbReference>
<dbReference type="InterPro" id="IPR032465">
    <property type="entry name" value="ACMSD"/>
</dbReference>
<gene>
    <name evidence="4" type="ORF">QYS47_03500</name>
</gene>
<reference evidence="4" key="1">
    <citation type="submission" date="2023-08" db="EMBL/GenBank/DDBJ databases">
        <title>Comparative genomics and taxonomic characterization of three novel marine species of genus Marivirga.</title>
        <authorList>
            <person name="Muhammad N."/>
            <person name="Kim S.-G."/>
        </authorList>
    </citation>
    <scope>NUCLEOTIDE SEQUENCE</scope>
    <source>
        <strain evidence="4">BKB1-2</strain>
    </source>
</reference>
<organism evidence="4">
    <name type="scientific">Marivirga arenosa</name>
    <dbReference type="NCBI Taxonomy" id="3059076"/>
    <lineage>
        <taxon>Bacteria</taxon>
        <taxon>Pseudomonadati</taxon>
        <taxon>Bacteroidota</taxon>
        <taxon>Cytophagia</taxon>
        <taxon>Cytophagales</taxon>
        <taxon>Marivirgaceae</taxon>
        <taxon>Marivirga</taxon>
    </lineage>
</organism>
<sequence length="345" mass="39242">MKNMRRIYAALAIVLLLSKTVASGQTENEIQHNVSYKGPIIDVHLHAFHAEDNGPPPAAFCVPVSSMIQHYDPKDQWADVVVKKSKNPDCEDPLWSPETDEELIMQTVEQLERYNVVGVLSGEIDFLPQWLEAAPDRFIPSLKFSLPADEMHVDSLEALIKTFDIEVIGEIGNQYHGIAPNDPRMDKYWQLAVKLDIPVAIHLGSGPPGAPYLGFPKYRLKFSNPLQLEEVLNKFPSLRMSVMHYGEPFIDEMIAMMYTYPQLYIDLGGIMWTYPKAYFYEYHLKKLVAAGYGKRIMFGSDSMTWPGLIGRSIDIINEAYFLSLAQKADIFYNNAARFLRLTTKD</sequence>
<name>A0AA49GD62_9BACT</name>
<dbReference type="AlphaFoldDB" id="A0AA49GD62"/>
<dbReference type="RefSeq" id="WP_322348209.1">
    <property type="nucleotide sequence ID" value="NZ_CP129968.2"/>
</dbReference>